<evidence type="ECO:0000313" key="1">
    <source>
        <dbReference type="EMBL" id="GAH12647.1"/>
    </source>
</evidence>
<proteinExistence type="predicted"/>
<sequence>RAVFGGICVALQNVALYDYAVCWHDIVNSVGFEDIKKYVTEIEPDEFELISFKKYAKSEFGKVVHRPRNP</sequence>
<dbReference type="AlphaFoldDB" id="X1CXS8"/>
<name>X1CXS8_9ZZZZ</name>
<reference evidence="1" key="1">
    <citation type="journal article" date="2014" name="Front. Microbiol.">
        <title>High frequency of phylogenetically diverse reductive dehalogenase-homologous genes in deep subseafloor sedimentary metagenomes.</title>
        <authorList>
            <person name="Kawai M."/>
            <person name="Futagami T."/>
            <person name="Toyoda A."/>
            <person name="Takaki Y."/>
            <person name="Nishi S."/>
            <person name="Hori S."/>
            <person name="Arai W."/>
            <person name="Tsubouchi T."/>
            <person name="Morono Y."/>
            <person name="Uchiyama I."/>
            <person name="Ito T."/>
            <person name="Fujiyama A."/>
            <person name="Inagaki F."/>
            <person name="Takami H."/>
        </authorList>
    </citation>
    <scope>NUCLEOTIDE SEQUENCE</scope>
    <source>
        <strain evidence="1">Expedition CK06-06</strain>
    </source>
</reference>
<protein>
    <submittedName>
        <fullName evidence="1">Uncharacterized protein</fullName>
    </submittedName>
</protein>
<organism evidence="1">
    <name type="scientific">marine sediment metagenome</name>
    <dbReference type="NCBI Taxonomy" id="412755"/>
    <lineage>
        <taxon>unclassified sequences</taxon>
        <taxon>metagenomes</taxon>
        <taxon>ecological metagenomes</taxon>
    </lineage>
</organism>
<comment type="caution">
    <text evidence="1">The sequence shown here is derived from an EMBL/GenBank/DDBJ whole genome shotgun (WGS) entry which is preliminary data.</text>
</comment>
<gene>
    <name evidence="1" type="ORF">S01H4_63215</name>
</gene>
<accession>X1CXS8</accession>
<feature type="non-terminal residue" evidence="1">
    <location>
        <position position="1"/>
    </location>
</feature>
<dbReference type="EMBL" id="BART01037951">
    <property type="protein sequence ID" value="GAH12647.1"/>
    <property type="molecule type" value="Genomic_DNA"/>
</dbReference>